<dbReference type="Proteomes" id="UP000271974">
    <property type="component" value="Unassembled WGS sequence"/>
</dbReference>
<sequence length="397" mass="42791">MTSAQQTKIGLVVFIVAAGILSMHQTAGNNMDPHVYPPYGPFFEGWYLRVIDTNVNASFGFLFGLVLPAAGENITTEMKSRSLIFPVPSEDIPLLCVSILVNAADAQKLGSPTGCFDPSDYSVLKDGKPVEQDPDDKTPPEFEVRLASNLSYTVTPSGSNFSVRIGEHTFQGETTSPVPWGPGGEGPESWLENLPLPIHWFVYSFRSTVTSYSYTNDATRSVVKGGSTAAGPPVIAHMEKNWGQSFIEAWVWAEGVNPVTDVYFSFSSGLIKEYSFEIPAQLSGYRNPAKGIDCSFHPANSEHTLIHDGCAGTATLDVRSVECHVVIQLSAAPSSFSSCLVTPQPDGFRPGCVESYTAIANVTVHEPLYGIKDSQIIPLSGLEFGGLYMCNGKCPGN</sequence>
<dbReference type="GO" id="GO:0009976">
    <property type="term" value="F:tocopherol cyclase activity"/>
    <property type="evidence" value="ECO:0007669"/>
    <property type="project" value="InterPro"/>
</dbReference>
<dbReference type="AlphaFoldDB" id="A0A3S1B992"/>
<keyword evidence="1" id="KW-0472">Membrane</keyword>
<organism evidence="2 3">
    <name type="scientific">Elysia chlorotica</name>
    <name type="common">Eastern emerald elysia</name>
    <name type="synonym">Sea slug</name>
    <dbReference type="NCBI Taxonomy" id="188477"/>
    <lineage>
        <taxon>Eukaryota</taxon>
        <taxon>Metazoa</taxon>
        <taxon>Spiralia</taxon>
        <taxon>Lophotrochozoa</taxon>
        <taxon>Mollusca</taxon>
        <taxon>Gastropoda</taxon>
        <taxon>Heterobranchia</taxon>
        <taxon>Euthyneura</taxon>
        <taxon>Panpulmonata</taxon>
        <taxon>Sacoglossa</taxon>
        <taxon>Placobranchoidea</taxon>
        <taxon>Plakobranchidae</taxon>
        <taxon>Elysia</taxon>
    </lineage>
</organism>
<comment type="caution">
    <text evidence="2">The sequence shown here is derived from an EMBL/GenBank/DDBJ whole genome shotgun (WGS) entry which is preliminary data.</text>
</comment>
<dbReference type="EMBL" id="RQTK01000769">
    <property type="protein sequence ID" value="RUS75128.1"/>
    <property type="molecule type" value="Genomic_DNA"/>
</dbReference>
<keyword evidence="1" id="KW-0812">Transmembrane</keyword>
<keyword evidence="1" id="KW-1133">Transmembrane helix</keyword>
<reference evidence="2 3" key="1">
    <citation type="submission" date="2019-01" db="EMBL/GenBank/DDBJ databases">
        <title>A draft genome assembly of the solar-powered sea slug Elysia chlorotica.</title>
        <authorList>
            <person name="Cai H."/>
            <person name="Li Q."/>
            <person name="Fang X."/>
            <person name="Li J."/>
            <person name="Curtis N.E."/>
            <person name="Altenburger A."/>
            <person name="Shibata T."/>
            <person name="Feng M."/>
            <person name="Maeda T."/>
            <person name="Schwartz J.A."/>
            <person name="Shigenobu S."/>
            <person name="Lundholm N."/>
            <person name="Nishiyama T."/>
            <person name="Yang H."/>
            <person name="Hasebe M."/>
            <person name="Li S."/>
            <person name="Pierce S.K."/>
            <person name="Wang J."/>
        </authorList>
    </citation>
    <scope>NUCLEOTIDE SEQUENCE [LARGE SCALE GENOMIC DNA]</scope>
    <source>
        <strain evidence="2">EC2010</strain>
        <tissue evidence="2">Whole organism of an adult</tissue>
    </source>
</reference>
<name>A0A3S1B992_ELYCH</name>
<keyword evidence="3" id="KW-1185">Reference proteome</keyword>
<protein>
    <submittedName>
        <fullName evidence="2">Uncharacterized protein</fullName>
    </submittedName>
</protein>
<dbReference type="OrthoDB" id="5421239at2759"/>
<gene>
    <name evidence="2" type="ORF">EGW08_017112</name>
</gene>
<dbReference type="PANTHER" id="PTHR35309:SF4">
    <property type="entry name" value="TOCOPHEROL CYCLASE"/>
    <property type="match status" value="1"/>
</dbReference>
<dbReference type="InterPro" id="IPR025893">
    <property type="entry name" value="Tocopherol_cyclase"/>
</dbReference>
<accession>A0A3S1B992</accession>
<evidence type="ECO:0000313" key="2">
    <source>
        <dbReference type="EMBL" id="RUS75128.1"/>
    </source>
</evidence>
<evidence type="ECO:0000313" key="3">
    <source>
        <dbReference type="Proteomes" id="UP000271974"/>
    </source>
</evidence>
<feature type="transmembrane region" description="Helical" evidence="1">
    <location>
        <begin position="9"/>
        <end position="26"/>
    </location>
</feature>
<evidence type="ECO:0000256" key="1">
    <source>
        <dbReference type="SAM" id="Phobius"/>
    </source>
</evidence>
<dbReference type="PANTHER" id="PTHR35309">
    <property type="match status" value="1"/>
</dbReference>
<proteinExistence type="predicted"/>